<keyword evidence="4" id="KW-1185">Reference proteome</keyword>
<feature type="compositionally biased region" description="Low complexity" evidence="2">
    <location>
        <begin position="50"/>
        <end position="69"/>
    </location>
</feature>
<gene>
    <name evidence="3" type="ORF">NCTC12742_00295</name>
</gene>
<evidence type="ECO:0000313" key="4">
    <source>
        <dbReference type="Proteomes" id="UP000272771"/>
    </source>
</evidence>
<protein>
    <submittedName>
        <fullName evidence="3">Periplasmic protein</fullName>
    </submittedName>
</protein>
<reference evidence="3 4" key="1">
    <citation type="submission" date="2018-12" db="EMBL/GenBank/DDBJ databases">
        <authorList>
            <consortium name="Pathogen Informatics"/>
        </authorList>
    </citation>
    <scope>NUCLEOTIDE SEQUENCE [LARGE SCALE GENOMIC DNA]</scope>
    <source>
        <strain evidence="3 4">NCTC12742</strain>
    </source>
</reference>
<name>A0A3S4ZAZ5_9NEIS</name>
<feature type="compositionally biased region" description="Polar residues" evidence="2">
    <location>
        <begin position="1"/>
        <end position="15"/>
    </location>
</feature>
<feature type="region of interest" description="Disordered" evidence="2">
    <location>
        <begin position="1"/>
        <end position="69"/>
    </location>
</feature>
<organism evidence="3 4">
    <name type="scientific">Neisseria weaveri</name>
    <dbReference type="NCBI Taxonomy" id="28091"/>
    <lineage>
        <taxon>Bacteria</taxon>
        <taxon>Pseudomonadati</taxon>
        <taxon>Pseudomonadota</taxon>
        <taxon>Betaproteobacteria</taxon>
        <taxon>Neisseriales</taxon>
        <taxon>Neisseriaceae</taxon>
        <taxon>Neisseria</taxon>
    </lineage>
</organism>
<feature type="coiled-coil region" evidence="1">
    <location>
        <begin position="78"/>
        <end position="135"/>
    </location>
</feature>
<sequence>MNGRTVYTSKLSGNCRSADLPSIGSYSSSNDYAVKESHQPKTEKPKNKTANQAAAKASQPAGVQAAPVVPVKNAGGRKVILEQELSNERQALKSAEQSLQNARAAKDGTVNRELIHQLQSSVLDRQQNIQALQRELGRM</sequence>
<evidence type="ECO:0000256" key="1">
    <source>
        <dbReference type="SAM" id="Coils"/>
    </source>
</evidence>
<dbReference type="AlphaFoldDB" id="A0A3S4ZAZ5"/>
<accession>A0A3S4ZAZ5</accession>
<evidence type="ECO:0000313" key="3">
    <source>
        <dbReference type="EMBL" id="VEJ49660.1"/>
    </source>
</evidence>
<feature type="compositionally biased region" description="Basic and acidic residues" evidence="2">
    <location>
        <begin position="33"/>
        <end position="46"/>
    </location>
</feature>
<proteinExistence type="predicted"/>
<dbReference type="Proteomes" id="UP000272771">
    <property type="component" value="Chromosome"/>
</dbReference>
<dbReference type="EMBL" id="LR134533">
    <property type="protein sequence ID" value="VEJ49660.1"/>
    <property type="molecule type" value="Genomic_DNA"/>
</dbReference>
<evidence type="ECO:0000256" key="2">
    <source>
        <dbReference type="SAM" id="MobiDB-lite"/>
    </source>
</evidence>
<keyword evidence="1" id="KW-0175">Coiled coil</keyword>